<comment type="similarity">
    <text evidence="1 7">Belongs to the glycosyl hydrolase 67 family.</text>
</comment>
<dbReference type="RefSeq" id="WP_147646649.1">
    <property type="nucleotide sequence ID" value="NZ_CP042806.1"/>
</dbReference>
<dbReference type="CDD" id="cd02795">
    <property type="entry name" value="CBM6-CBM35-CBM36_like"/>
    <property type="match status" value="1"/>
</dbReference>
<evidence type="ECO:0000256" key="1">
    <source>
        <dbReference type="ARBA" id="ARBA00008833"/>
    </source>
</evidence>
<dbReference type="OrthoDB" id="339499at2"/>
<feature type="domain" description="Glycosyl hydrolase family 67 catalytic" evidence="12">
    <location>
        <begin position="151"/>
        <end position="469"/>
    </location>
</feature>
<protein>
    <recommendedName>
        <fullName evidence="7">Xylan alpha-1,2-glucuronidase</fullName>
        <ecNumber evidence="7">3.2.1.131</ecNumber>
    </recommendedName>
</protein>
<evidence type="ECO:0000256" key="7">
    <source>
        <dbReference type="RuleBase" id="RU361198"/>
    </source>
</evidence>
<dbReference type="Gene3D" id="3.90.1330.10">
    <property type="entry name" value="Alpha-glucuronidase, C-terminal domain"/>
    <property type="match status" value="1"/>
</dbReference>
<comment type="subunit">
    <text evidence="7">Homodimer.</text>
</comment>
<feature type="chain" id="PRO_5022718726" description="Xylan alpha-1,2-glucuronidase" evidence="9">
    <location>
        <begin position="29"/>
        <end position="866"/>
    </location>
</feature>
<dbReference type="Gene3D" id="3.30.379.10">
    <property type="entry name" value="Chitobiase/beta-hexosaminidase domain 2-like"/>
    <property type="match status" value="1"/>
</dbReference>
<evidence type="ECO:0000259" key="12">
    <source>
        <dbReference type="Pfam" id="PF07488"/>
    </source>
</evidence>
<keyword evidence="14" id="KW-1185">Reference proteome</keyword>
<organism evidence="13 14">
    <name type="scientific">Terriglobus albidus</name>
    <dbReference type="NCBI Taxonomy" id="1592106"/>
    <lineage>
        <taxon>Bacteria</taxon>
        <taxon>Pseudomonadati</taxon>
        <taxon>Acidobacteriota</taxon>
        <taxon>Terriglobia</taxon>
        <taxon>Terriglobales</taxon>
        <taxon>Acidobacteriaceae</taxon>
        <taxon>Terriglobus</taxon>
    </lineage>
</organism>
<feature type="domain" description="Glycosyl hydrolase family 67 C-terminal" evidence="11">
    <location>
        <begin position="472"/>
        <end position="692"/>
    </location>
</feature>
<dbReference type="SUPFAM" id="SSF51445">
    <property type="entry name" value="(Trans)glycosidases"/>
    <property type="match status" value="1"/>
</dbReference>
<gene>
    <name evidence="13" type="ORF">FTW19_05200</name>
</gene>
<keyword evidence="3 7" id="KW-0378">Hydrolase</keyword>
<evidence type="ECO:0000256" key="9">
    <source>
        <dbReference type="SAM" id="SignalP"/>
    </source>
</evidence>
<evidence type="ECO:0000256" key="5">
    <source>
        <dbReference type="ARBA" id="ARBA00023295"/>
    </source>
</evidence>
<dbReference type="InterPro" id="IPR011100">
    <property type="entry name" value="Glyco_hydro_67_cat"/>
</dbReference>
<dbReference type="SUPFAM" id="SSF55545">
    <property type="entry name" value="beta-N-acetylhexosaminidase-like domain"/>
    <property type="match status" value="1"/>
</dbReference>
<dbReference type="GO" id="GO:0045493">
    <property type="term" value="P:xylan catabolic process"/>
    <property type="evidence" value="ECO:0007669"/>
    <property type="project" value="UniProtKB-KW"/>
</dbReference>
<dbReference type="GO" id="GO:0033939">
    <property type="term" value="F:xylan alpha-1,2-glucuronosidase activity"/>
    <property type="evidence" value="ECO:0007669"/>
    <property type="project" value="UniProtKB-EC"/>
</dbReference>
<feature type="domain" description="Alpha glucuronidase N-terminal" evidence="10">
    <location>
        <begin position="34"/>
        <end position="137"/>
    </location>
</feature>
<dbReference type="EC" id="3.2.1.131" evidence="7"/>
<dbReference type="Pfam" id="PF07488">
    <property type="entry name" value="Glyco_hydro_67M"/>
    <property type="match status" value="1"/>
</dbReference>
<keyword evidence="6 7" id="KW-0624">Polysaccharide degradation</keyword>
<evidence type="ECO:0000259" key="10">
    <source>
        <dbReference type="Pfam" id="PF03648"/>
    </source>
</evidence>
<dbReference type="PANTHER" id="PTHR39207:SF1">
    <property type="entry name" value="ALPHA-GLUCURONIDASE A"/>
    <property type="match status" value="1"/>
</dbReference>
<evidence type="ECO:0000259" key="11">
    <source>
        <dbReference type="Pfam" id="PF07477"/>
    </source>
</evidence>
<name>A0A5B9E631_9BACT</name>
<dbReference type="Gene3D" id="3.20.20.80">
    <property type="entry name" value="Glycosidases"/>
    <property type="match status" value="1"/>
</dbReference>
<feature type="signal peptide" evidence="9">
    <location>
        <begin position="1"/>
        <end position="28"/>
    </location>
</feature>
<keyword evidence="4 7" id="KW-0119">Carbohydrate metabolism</keyword>
<dbReference type="Pfam" id="PF03648">
    <property type="entry name" value="Glyco_hydro_67N"/>
    <property type="match status" value="1"/>
</dbReference>
<keyword evidence="2 7" id="KW-0858">Xylan degradation</keyword>
<proteinExistence type="inferred from homology"/>
<dbReference type="PANTHER" id="PTHR39207">
    <property type="entry name" value="ALPHA-GLUCURONIDASE A"/>
    <property type="match status" value="1"/>
</dbReference>
<sequence>MIPKRHYLRPVSLFATIIALSSLQLAHAEDGSAAWLRYAPVATAQYRAVPTRIVPSSDAPMERAAAEELQRGLNSMLGAHTEIAAQSASARGAAVRLVLTPGTSPEALDSYTIDTSASGIRIAANTPQAELYGVFHLLELIGAEQPLPKHEQQTAAAGIRWTDEWDNMNGTIERGYAGPSIFFENGHVRQDLARAGQYARLLASIGINGCNVNNVNADLDLLTPAHIREFARLAEVFRPWGVRLAMSIDLTSPQTVGGMSTFDPLDPAVAAWWKDKVDEIYRAIPDFGGFTVKADSEGRKGPSQYGRSPADAANVLARALAPHHGVVLYRGFVYNNHLDWNDHKADRARAGVDNFARYDGTFEDNVIIQIKEGPIDFQAREPVSPLFAALRRTNVAIELQTAQEYTGQQRHMVWLPSMWHWVLDTDLHADDRSTPVEQIVTGHSFPLANGKPRRGGFVSVTNVGMEANWLHHPMAMANLYGFGKLAWNPDQPLAQIIDRWTRLTWGNRPEVVKLITTLQLESWQVYEGYTGPNGIGTLTNILGYHFGPGIESAERNGWGQWFRGEKDGIGMDRTANGTGYIQQYPSQLAAKYESLATCPEDLLLFFHHVPYDYKLRNGKTLVQSIYDTHYSAAAQAGSYVTRWQQLHGVVDDERYEQVLRLFRFQAGHAIVWSDAINNWFQRISQIPDAQGRVGHEAGRVEAEAIIGSGYEPVDVTPWETASGGKAVVCHKAEGCTLAYTFSQSSGTYDIAVQYFDIWRGVSRYELRRNGEVVASWQADDTLPPAQFDANPDGQTSTRFTANGITLHQGDKLELHAIPDLRSELQPGVPHKAAPGELESQSRTPRDYREYAPVDYIEVTPSVHNVK</sequence>
<dbReference type="InterPro" id="IPR005154">
    <property type="entry name" value="Glyco_hydro_67_aGlcAse_N"/>
</dbReference>
<evidence type="ECO:0000256" key="3">
    <source>
        <dbReference type="ARBA" id="ARBA00022801"/>
    </source>
</evidence>
<evidence type="ECO:0000256" key="2">
    <source>
        <dbReference type="ARBA" id="ARBA00022651"/>
    </source>
</evidence>
<dbReference type="InterPro" id="IPR017853">
    <property type="entry name" value="GH"/>
</dbReference>
<reference evidence="13 14" key="1">
    <citation type="submission" date="2019-08" db="EMBL/GenBank/DDBJ databases">
        <title>Complete genome sequence of Terriglobus albidus strain ORNL.</title>
        <authorList>
            <person name="Podar M."/>
        </authorList>
    </citation>
    <scope>NUCLEOTIDE SEQUENCE [LARGE SCALE GENOMIC DNA]</scope>
    <source>
        <strain evidence="13 14">ORNL</strain>
    </source>
</reference>
<evidence type="ECO:0000256" key="6">
    <source>
        <dbReference type="ARBA" id="ARBA00023326"/>
    </source>
</evidence>
<keyword evidence="9" id="KW-0732">Signal</keyword>
<evidence type="ECO:0000256" key="4">
    <source>
        <dbReference type="ARBA" id="ARBA00023277"/>
    </source>
</evidence>
<dbReference type="Pfam" id="PF07477">
    <property type="entry name" value="Glyco_hydro_67C"/>
    <property type="match status" value="1"/>
</dbReference>
<keyword evidence="5 7" id="KW-0326">Glycosidase</keyword>
<comment type="catalytic activity">
    <reaction evidence="7">
        <text>Hydrolysis of (1-&gt;2)-alpha-D-(4-O-methyl)glucuronosyl links in the main chain of hardwood xylans.</text>
        <dbReference type="EC" id="3.2.1.131"/>
    </reaction>
</comment>
<accession>A0A5B9E631</accession>
<dbReference type="GO" id="GO:0046559">
    <property type="term" value="F:alpha-glucuronidase activity"/>
    <property type="evidence" value="ECO:0007669"/>
    <property type="project" value="InterPro"/>
</dbReference>
<dbReference type="InterPro" id="IPR037054">
    <property type="entry name" value="A-glucoronidase_C_sf"/>
</dbReference>
<feature type="region of interest" description="Disordered" evidence="8">
    <location>
        <begin position="824"/>
        <end position="845"/>
    </location>
</feature>
<dbReference type="InterPro" id="IPR029018">
    <property type="entry name" value="Hex-like_dom2"/>
</dbReference>
<dbReference type="Proteomes" id="UP000321820">
    <property type="component" value="Chromosome"/>
</dbReference>
<evidence type="ECO:0000313" key="14">
    <source>
        <dbReference type="Proteomes" id="UP000321820"/>
    </source>
</evidence>
<dbReference type="EMBL" id="CP042806">
    <property type="protein sequence ID" value="QEE27458.1"/>
    <property type="molecule type" value="Genomic_DNA"/>
</dbReference>
<dbReference type="GO" id="GO:0005576">
    <property type="term" value="C:extracellular region"/>
    <property type="evidence" value="ECO:0007669"/>
    <property type="project" value="InterPro"/>
</dbReference>
<evidence type="ECO:0000256" key="8">
    <source>
        <dbReference type="SAM" id="MobiDB-lite"/>
    </source>
</evidence>
<dbReference type="KEGG" id="talb:FTW19_05200"/>
<evidence type="ECO:0000313" key="13">
    <source>
        <dbReference type="EMBL" id="QEE27458.1"/>
    </source>
</evidence>
<dbReference type="InterPro" id="IPR011099">
    <property type="entry name" value="Glyco_hydro_67_C"/>
</dbReference>
<dbReference type="AlphaFoldDB" id="A0A5B9E631"/>